<dbReference type="Gene3D" id="1.20.1560.10">
    <property type="entry name" value="ABC transporter type 1, transmembrane domain"/>
    <property type="match status" value="1"/>
</dbReference>
<accession>A0A2I6S7H1</accession>
<protein>
    <submittedName>
        <fullName evidence="11">Thiol reductant ABC exporter subunit CydC</fullName>
    </submittedName>
</protein>
<dbReference type="PANTHER" id="PTHR24221:SF654">
    <property type="entry name" value="ATP-BINDING CASSETTE SUB-FAMILY B MEMBER 6"/>
    <property type="match status" value="1"/>
</dbReference>
<keyword evidence="4" id="KW-0547">Nucleotide-binding</keyword>
<dbReference type="Proteomes" id="UP000242205">
    <property type="component" value="Chromosome"/>
</dbReference>
<dbReference type="OrthoDB" id="9802264at2"/>
<evidence type="ECO:0000256" key="5">
    <source>
        <dbReference type="ARBA" id="ARBA00022840"/>
    </source>
</evidence>
<evidence type="ECO:0000313" key="11">
    <source>
        <dbReference type="EMBL" id="AUN95226.1"/>
    </source>
</evidence>
<evidence type="ECO:0000256" key="8">
    <source>
        <dbReference type="SAM" id="Phobius"/>
    </source>
</evidence>
<dbReference type="InterPro" id="IPR011527">
    <property type="entry name" value="ABC1_TM_dom"/>
</dbReference>
<evidence type="ECO:0000256" key="3">
    <source>
        <dbReference type="ARBA" id="ARBA00022692"/>
    </source>
</evidence>
<dbReference type="AlphaFoldDB" id="A0A2I6S7H1"/>
<dbReference type="InterPro" id="IPR027417">
    <property type="entry name" value="P-loop_NTPase"/>
</dbReference>
<dbReference type="InterPro" id="IPR039421">
    <property type="entry name" value="Type_1_exporter"/>
</dbReference>
<dbReference type="SMART" id="SM00382">
    <property type="entry name" value="AAA"/>
    <property type="match status" value="1"/>
</dbReference>
<keyword evidence="3 8" id="KW-0812">Transmembrane</keyword>
<dbReference type="Gene3D" id="3.40.50.300">
    <property type="entry name" value="P-loop containing nucleotide triphosphate hydrolases"/>
    <property type="match status" value="1"/>
</dbReference>
<keyword evidence="7 8" id="KW-0472">Membrane</keyword>
<dbReference type="GO" id="GO:0140359">
    <property type="term" value="F:ABC-type transporter activity"/>
    <property type="evidence" value="ECO:0007669"/>
    <property type="project" value="InterPro"/>
</dbReference>
<dbReference type="InterPro" id="IPR003593">
    <property type="entry name" value="AAA+_ATPase"/>
</dbReference>
<dbReference type="EMBL" id="CP025682">
    <property type="protein sequence ID" value="AUN95226.1"/>
    <property type="molecule type" value="Genomic_DNA"/>
</dbReference>
<evidence type="ECO:0000256" key="2">
    <source>
        <dbReference type="ARBA" id="ARBA00022475"/>
    </source>
</evidence>
<dbReference type="GO" id="GO:0034040">
    <property type="term" value="F:ATPase-coupled lipid transmembrane transporter activity"/>
    <property type="evidence" value="ECO:0007669"/>
    <property type="project" value="TreeGrafter"/>
</dbReference>
<dbReference type="InterPro" id="IPR003439">
    <property type="entry name" value="ABC_transporter-like_ATP-bd"/>
</dbReference>
<evidence type="ECO:0000256" key="7">
    <source>
        <dbReference type="ARBA" id="ARBA00023136"/>
    </source>
</evidence>
<feature type="domain" description="ABC transmembrane type-1" evidence="10">
    <location>
        <begin position="42"/>
        <end position="323"/>
    </location>
</feature>
<evidence type="ECO:0000256" key="4">
    <source>
        <dbReference type="ARBA" id="ARBA00022741"/>
    </source>
</evidence>
<name>A0A2I6S7H1_9RHOO</name>
<evidence type="ECO:0000259" key="10">
    <source>
        <dbReference type="PROSITE" id="PS50929"/>
    </source>
</evidence>
<comment type="subcellular location">
    <subcellularLocation>
        <location evidence="1">Cell membrane</location>
        <topology evidence="1">Multi-pass membrane protein</topology>
    </subcellularLocation>
</comment>
<reference evidence="11 12" key="1">
    <citation type="submission" date="2018-01" db="EMBL/GenBank/DDBJ databases">
        <authorList>
            <person name="Fu G.-Y."/>
        </authorList>
    </citation>
    <scope>NUCLEOTIDE SEQUENCE [LARGE SCALE GENOMIC DNA]</scope>
    <source>
        <strain evidence="11 12">SY39</strain>
    </source>
</reference>
<evidence type="ECO:0000313" key="12">
    <source>
        <dbReference type="Proteomes" id="UP000242205"/>
    </source>
</evidence>
<feature type="transmembrane region" description="Helical" evidence="8">
    <location>
        <begin position="186"/>
        <end position="205"/>
    </location>
</feature>
<dbReference type="PROSITE" id="PS50893">
    <property type="entry name" value="ABC_TRANSPORTER_2"/>
    <property type="match status" value="1"/>
</dbReference>
<evidence type="ECO:0000259" key="9">
    <source>
        <dbReference type="PROSITE" id="PS50893"/>
    </source>
</evidence>
<dbReference type="Pfam" id="PF00005">
    <property type="entry name" value="ABC_tran"/>
    <property type="match status" value="1"/>
</dbReference>
<organism evidence="11 12">
    <name type="scientific">Pseudazoarcus pumilus</name>
    <dbReference type="NCBI Taxonomy" id="2067960"/>
    <lineage>
        <taxon>Bacteria</taxon>
        <taxon>Pseudomonadati</taxon>
        <taxon>Pseudomonadota</taxon>
        <taxon>Betaproteobacteria</taxon>
        <taxon>Rhodocyclales</taxon>
        <taxon>Zoogloeaceae</taxon>
        <taxon>Pseudazoarcus</taxon>
    </lineage>
</organism>
<dbReference type="PROSITE" id="PS50929">
    <property type="entry name" value="ABC_TM1F"/>
    <property type="match status" value="1"/>
</dbReference>
<dbReference type="GO" id="GO:0005524">
    <property type="term" value="F:ATP binding"/>
    <property type="evidence" value="ECO:0007669"/>
    <property type="project" value="UniProtKB-KW"/>
</dbReference>
<gene>
    <name evidence="11" type="ORF">C0099_09975</name>
</gene>
<feature type="transmembrane region" description="Helical" evidence="8">
    <location>
        <begin position="160"/>
        <end position="180"/>
    </location>
</feature>
<keyword evidence="5" id="KW-0067">ATP-binding</keyword>
<dbReference type="GO" id="GO:0005886">
    <property type="term" value="C:plasma membrane"/>
    <property type="evidence" value="ECO:0007669"/>
    <property type="project" value="UniProtKB-SubCell"/>
</dbReference>
<feature type="domain" description="ABC transporter" evidence="9">
    <location>
        <begin position="358"/>
        <end position="562"/>
    </location>
</feature>
<feature type="transmembrane region" description="Helical" evidence="8">
    <location>
        <begin position="266"/>
        <end position="292"/>
    </location>
</feature>
<feature type="transmembrane region" description="Helical" evidence="8">
    <location>
        <begin position="298"/>
        <end position="318"/>
    </location>
</feature>
<keyword evidence="6 8" id="KW-1133">Transmembrane helix</keyword>
<evidence type="ECO:0000256" key="1">
    <source>
        <dbReference type="ARBA" id="ARBA00004651"/>
    </source>
</evidence>
<dbReference type="InterPro" id="IPR036640">
    <property type="entry name" value="ABC1_TM_sf"/>
</dbReference>
<dbReference type="PANTHER" id="PTHR24221">
    <property type="entry name" value="ATP-BINDING CASSETTE SUB-FAMILY B"/>
    <property type="match status" value="1"/>
</dbReference>
<dbReference type="SUPFAM" id="SSF90123">
    <property type="entry name" value="ABC transporter transmembrane region"/>
    <property type="match status" value="1"/>
</dbReference>
<feature type="transmembrane region" description="Helical" evidence="8">
    <location>
        <begin position="40"/>
        <end position="65"/>
    </location>
</feature>
<proteinExistence type="predicted"/>
<dbReference type="KEGG" id="atw:C0099_09975"/>
<dbReference type="SUPFAM" id="SSF52540">
    <property type="entry name" value="P-loop containing nucleoside triphosphate hydrolases"/>
    <property type="match status" value="1"/>
</dbReference>
<sequence>MYGPSHAPAACCIWRTRVSRRSSMRRSDPLHVLLVGGRRWLAATAALLALTWVAGVALLALSGWFVTASALAGLGALAGLNIFTPAAGIRAAALLRTVARYGERVVGHEAVLRRLAELRCDAFERIASLPPVAQRRLRSGDWQTRLVADIDTLDAVPLRVIAPTLAALASTGFAAALAGWLAGWTAATLVIGVAVAVLCAAMFAGRAGRRCGEALVAGRARERIALLDHVDGMAELAVYGRLDASRATLAELARTHSRRLDGQSAVAALAEHAVQALVGLGTLAMLALALSAHVDGSISGPVAVLLALMVLGLGEALASLPGAGWRLGESLAAAARLDFGGAVLADDVQPRGDAGAAITARALVVGFDARRPLWHGLDLDLEPGVPLLVCGPSGSGKSALLATLAGELDPLAGQVRIGDRALAECGASDVALLAQDTVLLDASVFANLRLARPDVDAHEASRLLLAVGLDEFADGGTRGLRTRVGEGAANLSGGQARRVLLAWLLLRDPALALLDEPFSGLDEAARERAMSALEPWLVRRCAVIATHEPECFPAHWPRIERR</sequence>
<keyword evidence="12" id="KW-1185">Reference proteome</keyword>
<feature type="transmembrane region" description="Helical" evidence="8">
    <location>
        <begin position="71"/>
        <end position="95"/>
    </location>
</feature>
<dbReference type="GO" id="GO:0016887">
    <property type="term" value="F:ATP hydrolysis activity"/>
    <property type="evidence" value="ECO:0007669"/>
    <property type="project" value="InterPro"/>
</dbReference>
<keyword evidence="2" id="KW-1003">Cell membrane</keyword>
<evidence type="ECO:0000256" key="6">
    <source>
        <dbReference type="ARBA" id="ARBA00022989"/>
    </source>
</evidence>